<organism evidence="2 3">
    <name type="scientific">Synechococcus sp. (strain ATCC 27144 / PCC 6301 / SAUG 1402/1)</name>
    <name type="common">Anacystis nidulans</name>
    <dbReference type="NCBI Taxonomy" id="269084"/>
    <lineage>
        <taxon>Bacteria</taxon>
        <taxon>Bacillati</taxon>
        <taxon>Cyanobacteriota</taxon>
        <taxon>Cyanophyceae</taxon>
        <taxon>Synechococcales</taxon>
        <taxon>Synechococcaceae</taxon>
        <taxon>Synechococcus</taxon>
    </lineage>
</organism>
<evidence type="ECO:0000313" key="3">
    <source>
        <dbReference type="Proteomes" id="UP000001175"/>
    </source>
</evidence>
<reference evidence="2 3" key="1">
    <citation type="journal article" date="2007" name="Photosyn. Res.">
        <title>Complete nucleotide sequence of the freshwater unicellular cyanobacterium Synechococcus elongatus PCC 6301 chromosome: gene content and organization.</title>
        <authorList>
            <person name="Sugita C."/>
            <person name="Ogata K."/>
            <person name="Shikata M."/>
            <person name="Jikuya H."/>
            <person name="Takano J."/>
            <person name="Furumichi M."/>
            <person name="Kanehisa M."/>
            <person name="Omata T."/>
            <person name="Sugiura M."/>
            <person name="Sugita M."/>
        </authorList>
    </citation>
    <scope>NUCLEOTIDE SEQUENCE [LARGE SCALE GENOMIC DNA]</scope>
    <source>
        <strain evidence="3">ATCC 27144 / PCC 6301 / SAUG 1402/1</strain>
    </source>
</reference>
<accession>A0A0H3K1A8</accession>
<feature type="transmembrane region" description="Helical" evidence="1">
    <location>
        <begin position="134"/>
        <end position="161"/>
    </location>
</feature>
<keyword evidence="1" id="KW-0812">Transmembrane</keyword>
<feature type="transmembrane region" description="Helical" evidence="1">
    <location>
        <begin position="42"/>
        <end position="60"/>
    </location>
</feature>
<dbReference type="Proteomes" id="UP000001175">
    <property type="component" value="Chromosome"/>
</dbReference>
<dbReference type="PANTHER" id="PTHR36007">
    <property type="entry name" value="TRANSPORT PROTEIN-RELATED"/>
    <property type="match status" value="1"/>
</dbReference>
<dbReference type="AlphaFoldDB" id="A0A0H3K1A8"/>
<evidence type="ECO:0000313" key="2">
    <source>
        <dbReference type="EMBL" id="BAD79048.1"/>
    </source>
</evidence>
<protein>
    <recommendedName>
        <fullName evidence="4">Small multidrug export protein</fullName>
    </recommendedName>
</protein>
<evidence type="ECO:0008006" key="4">
    <source>
        <dbReference type="Google" id="ProtNLM"/>
    </source>
</evidence>
<keyword evidence="1" id="KW-1133">Transmembrane helix</keyword>
<dbReference type="InterPro" id="IPR009577">
    <property type="entry name" value="Sm_multidrug_ex"/>
</dbReference>
<dbReference type="PANTHER" id="PTHR36007:SF2">
    <property type="entry name" value="TRANSPORT PROTEIN-RELATED"/>
    <property type="match status" value="1"/>
</dbReference>
<dbReference type="EMBL" id="AP008231">
    <property type="protein sequence ID" value="BAD79048.1"/>
    <property type="molecule type" value="Genomic_DNA"/>
</dbReference>
<dbReference type="KEGG" id="syc:syc0858_c"/>
<feature type="transmembrane region" description="Helical" evidence="1">
    <location>
        <begin position="95"/>
        <end position="122"/>
    </location>
</feature>
<keyword evidence="1" id="KW-0472">Membrane</keyword>
<dbReference type="eggNOG" id="COG2426">
    <property type="taxonomic scope" value="Bacteria"/>
</dbReference>
<proteinExistence type="predicted"/>
<gene>
    <name evidence="2" type="ordered locus">syc0858_c</name>
</gene>
<name>A0A0H3K1A8_SYNP6</name>
<evidence type="ECO:0000256" key="1">
    <source>
        <dbReference type="SAM" id="Phobius"/>
    </source>
</evidence>
<dbReference type="Pfam" id="PF06695">
    <property type="entry name" value="Sm_multidrug_ex"/>
    <property type="match status" value="1"/>
</dbReference>
<sequence length="166" mass="17806">MMMLERPWSELLVMLMGATPLIELRGAIPLGLALNLNLGTSLIFALIGNSLVIPIVLLLLPRIIQWCEGWPPFERFWEALERRVRLKGEATVQRYGAIGLGIFVAIPLPGTGAWAGAALAVILGIRRRYALPSIGFGVLTAGILVALIAGGVLAGFQGLVLKEISL</sequence>